<reference evidence="1" key="1">
    <citation type="submission" date="2021-06" db="EMBL/GenBank/DDBJ databases">
        <authorList>
            <person name="Kallberg Y."/>
            <person name="Tangrot J."/>
            <person name="Rosling A."/>
        </authorList>
    </citation>
    <scope>NUCLEOTIDE SEQUENCE</scope>
    <source>
        <strain evidence="1">MA461A</strain>
    </source>
</reference>
<dbReference type="Proteomes" id="UP000789920">
    <property type="component" value="Unassembled WGS sequence"/>
</dbReference>
<proteinExistence type="predicted"/>
<feature type="non-terminal residue" evidence="1">
    <location>
        <position position="409"/>
    </location>
</feature>
<evidence type="ECO:0000313" key="2">
    <source>
        <dbReference type="Proteomes" id="UP000789920"/>
    </source>
</evidence>
<gene>
    <name evidence="1" type="ORF">RPERSI_LOCUS84</name>
</gene>
<organism evidence="1 2">
    <name type="scientific">Racocetra persica</name>
    <dbReference type="NCBI Taxonomy" id="160502"/>
    <lineage>
        <taxon>Eukaryota</taxon>
        <taxon>Fungi</taxon>
        <taxon>Fungi incertae sedis</taxon>
        <taxon>Mucoromycota</taxon>
        <taxon>Glomeromycotina</taxon>
        <taxon>Glomeromycetes</taxon>
        <taxon>Diversisporales</taxon>
        <taxon>Gigasporaceae</taxon>
        <taxon>Racocetra</taxon>
    </lineage>
</organism>
<evidence type="ECO:0000313" key="1">
    <source>
        <dbReference type="EMBL" id="CAG8459328.1"/>
    </source>
</evidence>
<sequence>MQRIEEHYNKLKNQLQSLQNAKKNLAKSQPYEAKDFLKQSILPKHQQEKHAKRESLLDDEDLKLVTCTWLRFILPKDHSPLALKKELETNIFPKLLGVYFDRYKHEDVREYHKEWVMRMMNYQKKIEQYDGNKMENVIPPEQLEIWDMRHVLVTHDEIEDKESIIKKKGQGLAIMVSVFLCACYSPLHLTEADAIRLGLDREAQVIIKPGQQADSYWKKLQTRQQPFIIGFNNNNADEKNSEQFFPHASFCLPDVSFSDVHKQVNYRKTYVTINRLSKKAIQTRIDAGSNAIQELENFMNGFITKYTPKKKKPRFIKRTRGNMNMKMRLVQVIVLVMKKVLLQLKTQLFARKEALQEKSDLKDSMNSKAKIKKTKEHSEIPKGRKPTQCQQCQNTGHNRAGCEAWHQQQ</sequence>
<comment type="caution">
    <text evidence="1">The sequence shown here is derived from an EMBL/GenBank/DDBJ whole genome shotgun (WGS) entry which is preliminary data.</text>
</comment>
<name>A0ACA9K8Z6_9GLOM</name>
<accession>A0ACA9K8Z6</accession>
<dbReference type="EMBL" id="CAJVQC010000055">
    <property type="protein sequence ID" value="CAG8459328.1"/>
    <property type="molecule type" value="Genomic_DNA"/>
</dbReference>
<keyword evidence="2" id="KW-1185">Reference proteome</keyword>
<protein>
    <submittedName>
        <fullName evidence="1">19435_t:CDS:1</fullName>
    </submittedName>
</protein>